<organism evidence="2 3">
    <name type="scientific">Trematosphaeria pertusa</name>
    <dbReference type="NCBI Taxonomy" id="390896"/>
    <lineage>
        <taxon>Eukaryota</taxon>
        <taxon>Fungi</taxon>
        <taxon>Dikarya</taxon>
        <taxon>Ascomycota</taxon>
        <taxon>Pezizomycotina</taxon>
        <taxon>Dothideomycetes</taxon>
        <taxon>Pleosporomycetidae</taxon>
        <taxon>Pleosporales</taxon>
        <taxon>Massarineae</taxon>
        <taxon>Trematosphaeriaceae</taxon>
        <taxon>Trematosphaeria</taxon>
    </lineage>
</organism>
<dbReference type="Pfam" id="PF08728">
    <property type="entry name" value="CRT10"/>
    <property type="match status" value="1"/>
</dbReference>
<sequence length="718" mass="78853">MFKPISCVQTNVQVGYRRFPDPHFQPLIKAWRCELTALSHVFNLYFVACIDTIQVYQPSFPNQSISAEADLVLHPPVSSPDLESGIDPADPHSITRLHVDFLGREEILLATCDDGDVIGYRVPEIHRAIGCRRHSSDGEDEPADEGRVRVFLHRNVGGSAWGLAIHREARLIAISANTHSVTVLAYALASTSASDSDDSLNTESAFTSSEEEGDFPHPRRRDHVITLTAQTNIPAVSFDNSGLDPSGRWLYSSSIDGANHLWDLHQPDVPARILELGHCVSVKDPTTVPTPCRCRNRESVPHAAWAALFIDPRSCHQCTSFKEALGPGFGPDGPTQIAPCFWDNTELKPRFTTRQSGPFPGFLGQNDDSSSDGSDDMPLSDTEEEEEEEEEEDQAHATAQLTGQLLHQPSPESASGTHEAEDVPGSNNEHAQGGEGETHPPPDEPLFVPEVPAPPHVVLATWLNDDNEGEDGDDESDDMSQLSDAPDDLLQLIEAETAAGLPPLPRPTPTAPIKLPYCELSTSESFRDQPQPPKPCVIVTKEEIYLFQRPFDSAGDLSDPIMTMRNPLYPPEELERGAPPAASYHRYCYVTQVPELGILILATPAGRAGIFSLTKATEGLQRPLYGFRLDHILPFVRRDGKNVIEDSWGRRLVGVAVGPVQGMLDPSDSDGDGSGTEGRNRGARRWRLMLMYHDHTVYSYELGKYREDGSADLGDLVV</sequence>
<dbReference type="GeneID" id="54583453"/>
<proteinExistence type="predicted"/>
<evidence type="ECO:0000313" key="2">
    <source>
        <dbReference type="EMBL" id="KAF2243443.1"/>
    </source>
</evidence>
<protein>
    <recommendedName>
        <fullName evidence="4">WD40 repeat-like protein</fullName>
    </recommendedName>
</protein>
<dbReference type="Proteomes" id="UP000800094">
    <property type="component" value="Unassembled WGS sequence"/>
</dbReference>
<feature type="compositionally biased region" description="Acidic residues" evidence="1">
    <location>
        <begin position="381"/>
        <end position="393"/>
    </location>
</feature>
<feature type="region of interest" description="Disordered" evidence="1">
    <location>
        <begin position="351"/>
        <end position="451"/>
    </location>
</feature>
<feature type="compositionally biased region" description="Polar residues" evidence="1">
    <location>
        <begin position="397"/>
        <end position="416"/>
    </location>
</feature>
<reference evidence="2" key="1">
    <citation type="journal article" date="2020" name="Stud. Mycol.">
        <title>101 Dothideomycetes genomes: a test case for predicting lifestyles and emergence of pathogens.</title>
        <authorList>
            <person name="Haridas S."/>
            <person name="Albert R."/>
            <person name="Binder M."/>
            <person name="Bloem J."/>
            <person name="Labutti K."/>
            <person name="Salamov A."/>
            <person name="Andreopoulos B."/>
            <person name="Baker S."/>
            <person name="Barry K."/>
            <person name="Bills G."/>
            <person name="Bluhm B."/>
            <person name="Cannon C."/>
            <person name="Castanera R."/>
            <person name="Culley D."/>
            <person name="Daum C."/>
            <person name="Ezra D."/>
            <person name="Gonzalez J."/>
            <person name="Henrissat B."/>
            <person name="Kuo A."/>
            <person name="Liang C."/>
            <person name="Lipzen A."/>
            <person name="Lutzoni F."/>
            <person name="Magnuson J."/>
            <person name="Mondo S."/>
            <person name="Nolan M."/>
            <person name="Ohm R."/>
            <person name="Pangilinan J."/>
            <person name="Park H.-J."/>
            <person name="Ramirez L."/>
            <person name="Alfaro M."/>
            <person name="Sun H."/>
            <person name="Tritt A."/>
            <person name="Yoshinaga Y."/>
            <person name="Zwiers L.-H."/>
            <person name="Turgeon B."/>
            <person name="Goodwin S."/>
            <person name="Spatafora J."/>
            <person name="Crous P."/>
            <person name="Grigoriev I."/>
        </authorList>
    </citation>
    <scope>NUCLEOTIDE SEQUENCE</scope>
    <source>
        <strain evidence="2">CBS 122368</strain>
    </source>
</reference>
<accession>A0A6A6I0M3</accession>
<name>A0A6A6I0M3_9PLEO</name>
<feature type="region of interest" description="Disordered" evidence="1">
    <location>
        <begin position="464"/>
        <end position="483"/>
    </location>
</feature>
<dbReference type="OrthoDB" id="5591786at2759"/>
<evidence type="ECO:0000313" key="3">
    <source>
        <dbReference type="Proteomes" id="UP000800094"/>
    </source>
</evidence>
<evidence type="ECO:0000256" key="1">
    <source>
        <dbReference type="SAM" id="MobiDB-lite"/>
    </source>
</evidence>
<feature type="region of interest" description="Disordered" evidence="1">
    <location>
        <begin position="193"/>
        <end position="218"/>
    </location>
</feature>
<feature type="compositionally biased region" description="Acidic residues" evidence="1">
    <location>
        <begin position="465"/>
        <end position="478"/>
    </location>
</feature>
<evidence type="ECO:0008006" key="4">
    <source>
        <dbReference type="Google" id="ProtNLM"/>
    </source>
</evidence>
<dbReference type="InterPro" id="IPR014839">
    <property type="entry name" value="Crt10"/>
</dbReference>
<keyword evidence="3" id="KW-1185">Reference proteome</keyword>
<dbReference type="RefSeq" id="XP_033678447.1">
    <property type="nucleotide sequence ID" value="XM_033830123.1"/>
</dbReference>
<dbReference type="EMBL" id="ML987205">
    <property type="protein sequence ID" value="KAF2243443.1"/>
    <property type="molecule type" value="Genomic_DNA"/>
</dbReference>
<dbReference type="AlphaFoldDB" id="A0A6A6I0M3"/>
<gene>
    <name evidence="2" type="ORF">BU26DRAFT_523748</name>
</gene>